<dbReference type="GO" id="GO:0015267">
    <property type="term" value="F:channel activity"/>
    <property type="evidence" value="ECO:0007669"/>
    <property type="project" value="TreeGrafter"/>
</dbReference>
<evidence type="ECO:0000256" key="4">
    <source>
        <dbReference type="ARBA" id="ARBA00022989"/>
    </source>
</evidence>
<proteinExistence type="inferred from homology"/>
<dbReference type="Proteomes" id="UP000095282">
    <property type="component" value="Unplaced"/>
</dbReference>
<evidence type="ECO:0000256" key="1">
    <source>
        <dbReference type="ARBA" id="ARBA00004141"/>
    </source>
</evidence>
<dbReference type="PANTHER" id="PTHR11266">
    <property type="entry name" value="PEROXISOMAL MEMBRANE PROTEIN 2, PXMP2 MPV17"/>
    <property type="match status" value="1"/>
</dbReference>
<dbReference type="GO" id="GO:1901858">
    <property type="term" value="P:regulation of mitochondrial DNA metabolic process"/>
    <property type="evidence" value="ECO:0007669"/>
    <property type="project" value="TreeGrafter"/>
</dbReference>
<dbReference type="PANTHER" id="PTHR11266:SF17">
    <property type="entry name" value="PROTEIN MPV17"/>
    <property type="match status" value="1"/>
</dbReference>
<name>A0A1I7TDN4_9PELO</name>
<evidence type="ECO:0000256" key="3">
    <source>
        <dbReference type="ARBA" id="ARBA00022692"/>
    </source>
</evidence>
<sequence length="201" mass="23333">MNLLRSFNATLARRPLITQIVVSGAVAGAGDVFAQKVTGQKHWDYMRTARFSCLAAVFIAPPLNVWFRVLEKVRHTNRHAQVFARMSIDQFMFSPIFNAIILVNLRLLEGISLDDSIDRMKKDWYDVYTSSLRLWPAVQLVNFYFVPLNYRVILIQVVAFFWNSWLSFKTQTSIEEPTADFLEEETTEIEPPAQYNTEMEK</sequence>
<dbReference type="GO" id="GO:0005739">
    <property type="term" value="C:mitochondrion"/>
    <property type="evidence" value="ECO:0007669"/>
    <property type="project" value="TreeGrafter"/>
</dbReference>
<comment type="subcellular location">
    <subcellularLocation>
        <location evidence="1">Membrane</location>
        <topology evidence="1">Multi-pass membrane protein</topology>
    </subcellularLocation>
</comment>
<feature type="transmembrane region" description="Helical" evidence="7">
    <location>
        <begin position="91"/>
        <end position="108"/>
    </location>
</feature>
<dbReference type="eggNOG" id="KOG1944">
    <property type="taxonomic scope" value="Eukaryota"/>
</dbReference>
<dbReference type="GO" id="GO:0016020">
    <property type="term" value="C:membrane"/>
    <property type="evidence" value="ECO:0007669"/>
    <property type="project" value="UniProtKB-SubCell"/>
</dbReference>
<evidence type="ECO:0000256" key="7">
    <source>
        <dbReference type="RuleBase" id="RU363053"/>
    </source>
</evidence>
<evidence type="ECO:0000313" key="8">
    <source>
        <dbReference type="Proteomes" id="UP000095282"/>
    </source>
</evidence>
<evidence type="ECO:0000256" key="2">
    <source>
        <dbReference type="ARBA" id="ARBA00006824"/>
    </source>
</evidence>
<feature type="transmembrane region" description="Helical" evidence="7">
    <location>
        <begin position="50"/>
        <end position="70"/>
    </location>
</feature>
<dbReference type="STRING" id="1561998.A0A1I7TDN4"/>
<dbReference type="Pfam" id="PF04117">
    <property type="entry name" value="Mpv17_PMP22"/>
    <property type="match status" value="1"/>
</dbReference>
<evidence type="ECO:0000256" key="6">
    <source>
        <dbReference type="ARBA" id="ARBA00049743"/>
    </source>
</evidence>
<keyword evidence="4 7" id="KW-1133">Transmembrane helix</keyword>
<dbReference type="AlphaFoldDB" id="A0A1I7TDN4"/>
<keyword evidence="5 7" id="KW-0472">Membrane</keyword>
<organism evidence="8 9">
    <name type="scientific">Caenorhabditis tropicalis</name>
    <dbReference type="NCBI Taxonomy" id="1561998"/>
    <lineage>
        <taxon>Eukaryota</taxon>
        <taxon>Metazoa</taxon>
        <taxon>Ecdysozoa</taxon>
        <taxon>Nematoda</taxon>
        <taxon>Chromadorea</taxon>
        <taxon>Rhabditida</taxon>
        <taxon>Rhabditina</taxon>
        <taxon>Rhabditomorpha</taxon>
        <taxon>Rhabditoidea</taxon>
        <taxon>Rhabditidae</taxon>
        <taxon>Peloderinae</taxon>
        <taxon>Caenorhabditis</taxon>
    </lineage>
</organism>
<dbReference type="InterPro" id="IPR007248">
    <property type="entry name" value="Mpv17_PMP22"/>
</dbReference>
<feature type="transmembrane region" description="Helical" evidence="7">
    <location>
        <begin position="141"/>
        <end position="162"/>
    </location>
</feature>
<reference evidence="9" key="1">
    <citation type="submission" date="2016-11" db="UniProtKB">
        <authorList>
            <consortium name="WormBaseParasite"/>
        </authorList>
    </citation>
    <scope>IDENTIFICATION</scope>
</reference>
<keyword evidence="3 7" id="KW-0812">Transmembrane</keyword>
<accession>A0A1I7TDN4</accession>
<evidence type="ECO:0000313" key="9">
    <source>
        <dbReference type="WBParaSite" id="Csp11.Scaffold586.g4903.t1"/>
    </source>
</evidence>
<comment type="similarity">
    <text evidence="2 7">Belongs to the peroxisomal membrane protein PXMP2/4 family.</text>
</comment>
<protein>
    <recommendedName>
        <fullName evidence="6">Mitochondrial inner membrane protein Mpv17</fullName>
    </recommendedName>
</protein>
<evidence type="ECO:0000256" key="5">
    <source>
        <dbReference type="ARBA" id="ARBA00023136"/>
    </source>
</evidence>
<keyword evidence="8" id="KW-1185">Reference proteome</keyword>
<dbReference type="WBParaSite" id="Csp11.Scaffold586.g4903.t1">
    <property type="protein sequence ID" value="Csp11.Scaffold586.g4903.t1"/>
    <property type="gene ID" value="Csp11.Scaffold586.g4903"/>
</dbReference>